<evidence type="ECO:0000259" key="6">
    <source>
        <dbReference type="Pfam" id="PF16350"/>
    </source>
</evidence>
<dbReference type="EMBL" id="CP058214">
    <property type="protein sequence ID" value="QPC43143.1"/>
    <property type="molecule type" value="Genomic_DNA"/>
</dbReference>
<evidence type="ECO:0000259" key="5">
    <source>
        <dbReference type="Pfam" id="PF08669"/>
    </source>
</evidence>
<feature type="domain" description="GCVT N-terminal" evidence="4">
    <location>
        <begin position="428"/>
        <end position="729"/>
    </location>
</feature>
<feature type="domain" description="FAD dependent oxidoreductase" evidence="3">
    <location>
        <begin position="6"/>
        <end position="368"/>
    </location>
</feature>
<evidence type="ECO:0000313" key="8">
    <source>
        <dbReference type="Proteomes" id="UP000593594"/>
    </source>
</evidence>
<sequence>MKSQARVVVIGGGVVGVSTLYHLAKKGWSDVVLIERKELTSGSTWHAAGLLPLFNMSYSVGQIHKYSVNLYQSLEEETGQHVGFSRVSNIRLACTKDRWDEYMYYVGVAKTIGVDVRVLTPEEVREIWPLCETDDLIGAIQHPDDGYVQPADLTQALAKGARSRGAEIYRNTAVTAIEQQPNGEWVVRTDKGDIACEHVVSATGNFARHTGEMVGLDIPVIPVEHQYIVTEPHPEIVRRHAEGLPEMGVLRESDASYYMREEAKGLLLGPYEKGAPCCYVDGPSESSEYELFQEDLERLMPYVEAAIARVPAFGEVGIKKIYNGAIAYTPDGSPIIGPAWDLKNFWLNEGHSFGVTAAGGAGWQLAEWIVEGEPSIDMMGVDPRRFGPYASRGYLKEKNEEAYANVFTVHYPDEERAAGRPLKRAPCYDRMKALGAVFGSVYGWERPNWFAPEGYALTEAELGKPDVILNENHPPQRQDEPIRERYSFRRSNYFDMVGREARHVHEKAGLLDMSAFSKFEVSGPGAEAWLDRLVANRIPKKPGRIALTHMLTKYGGVRSEFTIFREGPQQFYLVSAGAFERHDFDYLKKNLPEDRSVDLQKVTSQYGVLVLAGPHARDVLQKVTDADLSNDSFKWLTGKWINIGPASARAIRVNFVGELGWELHHPIEMQNTIFDLLMAAGAEFDLKPFGIRAMDAMRLEKSYRLIPRELSIEYAALESGLDRFVHLNKGDFIGRDALVERQQKGFDWQFATLEVHDIDGADARGNEAIYRNGDLVGRATSGGYGWRLDKSLALAMLRPEEAEIGNELEIDILGDRHRVTVLPESPFDPDNERLRA</sequence>
<dbReference type="SUPFAM" id="SSF51905">
    <property type="entry name" value="FAD/NAD(P)-binding domain"/>
    <property type="match status" value="1"/>
</dbReference>
<protein>
    <submittedName>
        <fullName evidence="7">GcvT family protein</fullName>
    </submittedName>
</protein>
<dbReference type="Pfam" id="PF01571">
    <property type="entry name" value="GCV_T"/>
    <property type="match status" value="1"/>
</dbReference>
<dbReference type="InterPro" id="IPR036188">
    <property type="entry name" value="FAD/NAD-bd_sf"/>
</dbReference>
<dbReference type="SUPFAM" id="SSF54373">
    <property type="entry name" value="FAD-linked reductases, C-terminal domain"/>
    <property type="match status" value="1"/>
</dbReference>
<accession>A0A7S8C4E2</accession>
<dbReference type="InterPro" id="IPR029043">
    <property type="entry name" value="GcvT/YgfZ_C"/>
</dbReference>
<dbReference type="Gene3D" id="2.40.30.110">
    <property type="entry name" value="Aminomethyltransferase beta-barrel domains"/>
    <property type="match status" value="1"/>
</dbReference>
<dbReference type="AlphaFoldDB" id="A0A7S8C4E2"/>
<dbReference type="InterPro" id="IPR013977">
    <property type="entry name" value="GcvT_C"/>
</dbReference>
<name>A0A7S8C4E2_9HYPH</name>
<dbReference type="InterPro" id="IPR027266">
    <property type="entry name" value="TrmE/GcvT-like"/>
</dbReference>
<dbReference type="Pfam" id="PF08669">
    <property type="entry name" value="GCV_T_C"/>
    <property type="match status" value="1"/>
</dbReference>
<dbReference type="InterPro" id="IPR028896">
    <property type="entry name" value="GcvT/YgfZ/DmdA"/>
</dbReference>
<dbReference type="Proteomes" id="UP000593594">
    <property type="component" value="Chromosome"/>
</dbReference>
<dbReference type="PANTHER" id="PTHR43757:SF2">
    <property type="entry name" value="AMINOMETHYLTRANSFERASE, MITOCHONDRIAL"/>
    <property type="match status" value="1"/>
</dbReference>
<proteinExistence type="inferred from homology"/>
<dbReference type="SUPFAM" id="SSF101790">
    <property type="entry name" value="Aminomethyltransferase beta-barrel domain"/>
    <property type="match status" value="1"/>
</dbReference>
<dbReference type="InterPro" id="IPR006076">
    <property type="entry name" value="FAD-dep_OxRdtase"/>
</dbReference>
<feature type="domain" description="Aminomethyltransferase C-terminal" evidence="5">
    <location>
        <begin position="750"/>
        <end position="828"/>
    </location>
</feature>
<feature type="domain" description="FAD dependent oxidoreductase central" evidence="6">
    <location>
        <begin position="371"/>
        <end position="424"/>
    </location>
</feature>
<dbReference type="Gene3D" id="3.30.70.1400">
    <property type="entry name" value="Aminomethyltransferase beta-barrel domains"/>
    <property type="match status" value="1"/>
</dbReference>
<dbReference type="PANTHER" id="PTHR43757">
    <property type="entry name" value="AMINOMETHYLTRANSFERASE"/>
    <property type="match status" value="1"/>
</dbReference>
<dbReference type="InterPro" id="IPR006222">
    <property type="entry name" value="GCVT_N"/>
</dbReference>
<dbReference type="Gene3D" id="3.30.9.10">
    <property type="entry name" value="D-Amino Acid Oxidase, subunit A, domain 2"/>
    <property type="match status" value="1"/>
</dbReference>
<dbReference type="InterPro" id="IPR032503">
    <property type="entry name" value="FAO_M"/>
</dbReference>
<organism evidence="7 8">
    <name type="scientific">Kaustia mangrovi</name>
    <dbReference type="NCBI Taxonomy" id="2593653"/>
    <lineage>
        <taxon>Bacteria</taxon>
        <taxon>Pseudomonadati</taxon>
        <taxon>Pseudomonadota</taxon>
        <taxon>Alphaproteobacteria</taxon>
        <taxon>Hyphomicrobiales</taxon>
        <taxon>Parvibaculaceae</taxon>
        <taxon>Kaustia</taxon>
    </lineage>
</organism>
<dbReference type="GO" id="GO:0016491">
    <property type="term" value="F:oxidoreductase activity"/>
    <property type="evidence" value="ECO:0007669"/>
    <property type="project" value="UniProtKB-KW"/>
</dbReference>
<comment type="similarity">
    <text evidence="1">Belongs to the GcvT family.</text>
</comment>
<evidence type="ECO:0000259" key="3">
    <source>
        <dbReference type="Pfam" id="PF01266"/>
    </source>
</evidence>
<dbReference type="SUPFAM" id="SSF103025">
    <property type="entry name" value="Folate-binding domain"/>
    <property type="match status" value="1"/>
</dbReference>
<dbReference type="RefSeq" id="WP_213160504.1">
    <property type="nucleotide sequence ID" value="NZ_CP058214.1"/>
</dbReference>
<dbReference type="KEGG" id="kmn:HW532_10840"/>
<gene>
    <name evidence="7" type="ORF">HW532_10840</name>
</gene>
<reference evidence="7 8" key="1">
    <citation type="submission" date="2020-06" db="EMBL/GenBank/DDBJ databases">
        <title>Genome sequence of 2 isolates from Red Sea Mangroves.</title>
        <authorList>
            <person name="Sefrji F."/>
            <person name="Michoud G."/>
            <person name="Merlino G."/>
            <person name="Daffonchio D."/>
        </authorList>
    </citation>
    <scope>NUCLEOTIDE SEQUENCE [LARGE SCALE GENOMIC DNA]</scope>
    <source>
        <strain evidence="7 8">R1DC25</strain>
    </source>
</reference>
<keyword evidence="2" id="KW-0560">Oxidoreductase</keyword>
<dbReference type="Pfam" id="PF01266">
    <property type="entry name" value="DAO"/>
    <property type="match status" value="1"/>
</dbReference>
<dbReference type="Gene3D" id="3.50.50.60">
    <property type="entry name" value="FAD/NAD(P)-binding domain"/>
    <property type="match status" value="1"/>
</dbReference>
<keyword evidence="8" id="KW-1185">Reference proteome</keyword>
<evidence type="ECO:0000256" key="2">
    <source>
        <dbReference type="ARBA" id="ARBA00023002"/>
    </source>
</evidence>
<dbReference type="Gene3D" id="3.30.1360.120">
    <property type="entry name" value="Probable tRNA modification gtpase trme, domain 1"/>
    <property type="match status" value="1"/>
</dbReference>
<dbReference type="Pfam" id="PF16350">
    <property type="entry name" value="FAO_M"/>
    <property type="match status" value="1"/>
</dbReference>
<evidence type="ECO:0000259" key="4">
    <source>
        <dbReference type="Pfam" id="PF01571"/>
    </source>
</evidence>
<evidence type="ECO:0000256" key="1">
    <source>
        <dbReference type="ARBA" id="ARBA00008609"/>
    </source>
</evidence>
<evidence type="ECO:0000313" key="7">
    <source>
        <dbReference type="EMBL" id="QPC43143.1"/>
    </source>
</evidence>